<dbReference type="RefSeq" id="WP_103127044.1">
    <property type="nucleotide sequence ID" value="NZ_DF978466.1"/>
</dbReference>
<name>A0A2H6LRA1_9NOSO</name>
<proteinExistence type="predicted"/>
<dbReference type="AlphaFoldDB" id="A0A2H6LRA1"/>
<evidence type="ECO:0000313" key="3">
    <source>
        <dbReference type="Proteomes" id="UP000236527"/>
    </source>
</evidence>
<dbReference type="Proteomes" id="UP000236527">
    <property type="component" value="Unassembled WGS sequence"/>
</dbReference>
<evidence type="ECO:0000313" key="2">
    <source>
        <dbReference type="EMBL" id="GBE95732.1"/>
    </source>
</evidence>
<protein>
    <submittedName>
        <fullName evidence="2">HTH domain-containing protein</fullName>
    </submittedName>
</protein>
<gene>
    <name evidence="2" type="ORF">NCWK1_5520</name>
</gene>
<feature type="region of interest" description="Disordered" evidence="1">
    <location>
        <begin position="124"/>
        <end position="147"/>
    </location>
</feature>
<keyword evidence="3" id="KW-1185">Reference proteome</keyword>
<reference evidence="3" key="1">
    <citation type="journal article" date="2018" name="Genome Announc.">
        <title>Draft Genome Sequence of the Nitrogen-Fixing and Hormogonia-Inducing Cyanobacterium Nostoc cycadae Strain WK-1, Isolated from the Coralloid Roots of Cycas revoluta.</title>
        <authorList>
            <person name="Kanesaki Y."/>
            <person name="Hirose M."/>
            <person name="Hirose Y."/>
            <person name="Fujisawa T."/>
            <person name="Nakamura Y."/>
            <person name="Watanabe S."/>
            <person name="Matsunaga S."/>
            <person name="Uchida H."/>
            <person name="Murakami A."/>
        </authorList>
    </citation>
    <scope>NUCLEOTIDE SEQUENCE [LARGE SCALE GENOMIC DNA]</scope>
    <source>
        <strain evidence="3">WK-1</strain>
    </source>
</reference>
<dbReference type="EMBL" id="BDGE01000127">
    <property type="protein sequence ID" value="GBE95732.1"/>
    <property type="molecule type" value="Genomic_DNA"/>
</dbReference>
<organism evidence="2 3">
    <name type="scientific">Nostoc cycadae WK-1</name>
    <dbReference type="NCBI Taxonomy" id="1861711"/>
    <lineage>
        <taxon>Bacteria</taxon>
        <taxon>Bacillati</taxon>
        <taxon>Cyanobacteriota</taxon>
        <taxon>Cyanophyceae</taxon>
        <taxon>Nostocales</taxon>
        <taxon>Nostocaceae</taxon>
        <taxon>Nostoc</taxon>
    </lineage>
</organism>
<evidence type="ECO:0000256" key="1">
    <source>
        <dbReference type="SAM" id="MobiDB-lite"/>
    </source>
</evidence>
<sequence length="267" mass="30969">MKINGDFYPLTPETSRKLRQGNLTAAEWRIWSYLVELDSWGDRYQEVSTLRIIEECNVSKATFYRAVAKLQELEIFDFQDIGFSIRNLCGVTSLKNETTFSEMRQDSQKCDSNLKNEKVVSKVRNQSQKCENQQPEPLQKGDSATPQINKTYSNFKDSLSEAEREDFLNFSEQKSKQLPTPPTLISKWIAANWEDLAQQWQKSRGKTPPVQNEKWENHPCRGEWLAKINELGSLGFQTETDDKSEQATRRQFAQWAVKNNLIGRQES</sequence>
<comment type="caution">
    <text evidence="2">The sequence shown here is derived from an EMBL/GenBank/DDBJ whole genome shotgun (WGS) entry which is preliminary data.</text>
</comment>
<accession>A0A2H6LRA1</accession>